<dbReference type="Proteomes" id="UP000190896">
    <property type="component" value="Unassembled WGS sequence"/>
</dbReference>
<evidence type="ECO:0000313" key="2">
    <source>
        <dbReference type="Proteomes" id="UP000190896"/>
    </source>
</evidence>
<dbReference type="SUPFAM" id="SSF53850">
    <property type="entry name" value="Periplasmic binding protein-like II"/>
    <property type="match status" value="1"/>
</dbReference>
<sequence length="152" mass="17020">MNFTEPYIRLPAVIIVRKEIGGELAIPDLAGQRLVTIKNYASEKYVAESYPDLERVSVPDIETGLRMVSFGLADAIVAANASAIYYIEKEGLTNLRVAGESGFEWRLRFAARNDWPELTGILPKGLNSISEDKKREIYRRWISLGGTGWVLT</sequence>
<dbReference type="CDD" id="cd01007">
    <property type="entry name" value="PBP2_BvgS_HisK_like"/>
    <property type="match status" value="1"/>
</dbReference>
<dbReference type="AlphaFoldDB" id="A0A1T2KY67"/>
<keyword evidence="2" id="KW-1185">Reference proteome</keyword>
<protein>
    <submittedName>
        <fullName evidence="1">Uncharacterized protein</fullName>
    </submittedName>
</protein>
<dbReference type="RefSeq" id="WP_078485739.1">
    <property type="nucleotide sequence ID" value="NZ_MPRJ01000005.1"/>
</dbReference>
<organism evidence="1 2">
    <name type="scientific">Solemya velesiana gill symbiont</name>
    <dbReference type="NCBI Taxonomy" id="1918948"/>
    <lineage>
        <taxon>Bacteria</taxon>
        <taxon>Pseudomonadati</taxon>
        <taxon>Pseudomonadota</taxon>
        <taxon>Gammaproteobacteria</taxon>
        <taxon>sulfur-oxidizing symbionts</taxon>
    </lineage>
</organism>
<reference evidence="1 2" key="1">
    <citation type="submission" date="2016-11" db="EMBL/GenBank/DDBJ databases">
        <title>Mixed transmission modes and dynamic genome evolution in an obligate animal-bacterial symbiosis.</title>
        <authorList>
            <person name="Russell S.L."/>
            <person name="Corbett-Detig R.B."/>
            <person name="Cavanaugh C.M."/>
        </authorList>
    </citation>
    <scope>NUCLEOTIDE SEQUENCE [LARGE SCALE GENOMIC DNA]</scope>
    <source>
        <strain evidence="1">Se-Cadez</strain>
    </source>
</reference>
<dbReference type="Gene3D" id="3.40.190.10">
    <property type="entry name" value="Periplasmic binding protein-like II"/>
    <property type="match status" value="2"/>
</dbReference>
<name>A0A1T2KY67_9GAMM</name>
<gene>
    <name evidence="1" type="ORF">BOW51_01390</name>
</gene>
<accession>A0A1T2KY67</accession>
<comment type="caution">
    <text evidence="1">The sequence shown here is derived from an EMBL/GenBank/DDBJ whole genome shotgun (WGS) entry which is preliminary data.</text>
</comment>
<proteinExistence type="predicted"/>
<evidence type="ECO:0000313" key="1">
    <source>
        <dbReference type="EMBL" id="OOZ37666.1"/>
    </source>
</evidence>
<dbReference type="OrthoDB" id="9180959at2"/>
<dbReference type="EMBL" id="MPRJ01000005">
    <property type="protein sequence ID" value="OOZ37666.1"/>
    <property type="molecule type" value="Genomic_DNA"/>
</dbReference>